<accession>A0A0A1ZXC1</accession>
<evidence type="ECO:0000313" key="1">
    <source>
        <dbReference type="EMBL" id="KGF93216.1"/>
    </source>
</evidence>
<sequence length="104" mass="11783">MSESNKLPQAISHKKLSYLMLKAQKDSHFSDELAEIESPEKREFDELTNNWEASTKKLVKVLSKRKENLLKDKSPNSLIALGAMEVHLNMALQALNAFNKGVDQ</sequence>
<dbReference type="Proteomes" id="UP000030491">
    <property type="component" value="Unassembled WGS sequence"/>
</dbReference>
<proteinExistence type="predicted"/>
<dbReference type="EMBL" id="JNAJ01000004">
    <property type="protein sequence ID" value="KGF93216.1"/>
    <property type="molecule type" value="Genomic_DNA"/>
</dbReference>
<protein>
    <submittedName>
        <fullName evidence="1">Putative MATH domain</fullName>
    </submittedName>
</protein>
<dbReference type="RefSeq" id="WP_032513168.1">
    <property type="nucleotide sequence ID" value="NZ_JNAJ01000004.1"/>
</dbReference>
<comment type="caution">
    <text evidence="1">The sequence shown here is derived from an EMBL/GenBank/DDBJ whole genome shotgun (WGS) entry which is preliminary data.</text>
</comment>
<evidence type="ECO:0000313" key="2">
    <source>
        <dbReference type="Proteomes" id="UP000030491"/>
    </source>
</evidence>
<dbReference type="AlphaFoldDB" id="A0A0A1ZXC1"/>
<name>A0A0A1ZXC1_PROMR</name>
<organism evidence="1 2">
    <name type="scientific">Prochlorococcus marinus str. MIT 9116</name>
    <dbReference type="NCBI Taxonomy" id="167544"/>
    <lineage>
        <taxon>Bacteria</taxon>
        <taxon>Bacillati</taxon>
        <taxon>Cyanobacteriota</taxon>
        <taxon>Cyanophyceae</taxon>
        <taxon>Synechococcales</taxon>
        <taxon>Prochlorococcaceae</taxon>
        <taxon>Prochlorococcus</taxon>
    </lineage>
</organism>
<gene>
    <name evidence="1" type="ORF">EU93_0393</name>
</gene>
<dbReference type="OrthoDB" id="540904at2"/>
<reference evidence="2" key="1">
    <citation type="journal article" date="2014" name="Sci. Data">
        <title>Genomes of diverse isolates of the marine cyanobacterium Prochlorococcus.</title>
        <authorList>
            <person name="Biller S."/>
            <person name="Berube P."/>
            <person name="Thompson J."/>
            <person name="Kelly L."/>
            <person name="Roggensack S."/>
            <person name="Awad L."/>
            <person name="Roache-Johnson K."/>
            <person name="Ding H."/>
            <person name="Giovannoni S.J."/>
            <person name="Moore L.R."/>
            <person name="Chisholm S.W."/>
        </authorList>
    </citation>
    <scope>NUCLEOTIDE SEQUENCE [LARGE SCALE GENOMIC DNA]</scope>
</reference>